<dbReference type="Pfam" id="PF02517">
    <property type="entry name" value="Rce1-like"/>
    <property type="match status" value="1"/>
</dbReference>
<reference evidence="4" key="1">
    <citation type="submission" date="2017-02" db="EMBL/GenBank/DDBJ databases">
        <authorList>
            <person name="Varghese N."/>
            <person name="Submissions S."/>
        </authorList>
    </citation>
    <scope>NUCLEOTIDE SEQUENCE [LARGE SCALE GENOMIC DNA]</scope>
    <source>
        <strain evidence="4">DSM 16521</strain>
    </source>
</reference>
<feature type="transmembrane region" description="Helical" evidence="1">
    <location>
        <begin position="155"/>
        <end position="172"/>
    </location>
</feature>
<dbReference type="PANTHER" id="PTHR36435:SF1">
    <property type="entry name" value="CAAX AMINO TERMINAL PROTEASE FAMILY PROTEIN"/>
    <property type="match status" value="1"/>
</dbReference>
<dbReference type="EMBL" id="FUXM01000004">
    <property type="protein sequence ID" value="SJZ64989.1"/>
    <property type="molecule type" value="Genomic_DNA"/>
</dbReference>
<organism evidence="3 4">
    <name type="scientific">Carboxydocella sporoproducens DSM 16521</name>
    <dbReference type="NCBI Taxonomy" id="1121270"/>
    <lineage>
        <taxon>Bacteria</taxon>
        <taxon>Bacillati</taxon>
        <taxon>Bacillota</taxon>
        <taxon>Clostridia</taxon>
        <taxon>Eubacteriales</taxon>
        <taxon>Clostridiales Family XVI. Incertae Sedis</taxon>
        <taxon>Carboxydocella</taxon>
    </lineage>
</organism>
<feature type="transmembrane region" description="Helical" evidence="1">
    <location>
        <begin position="79"/>
        <end position="98"/>
    </location>
</feature>
<keyword evidence="1" id="KW-0472">Membrane</keyword>
<dbReference type="RefSeq" id="WP_078664655.1">
    <property type="nucleotide sequence ID" value="NZ_FUXM01000004.1"/>
</dbReference>
<dbReference type="AlphaFoldDB" id="A0A1T4MD86"/>
<dbReference type="GO" id="GO:0004175">
    <property type="term" value="F:endopeptidase activity"/>
    <property type="evidence" value="ECO:0007669"/>
    <property type="project" value="UniProtKB-ARBA"/>
</dbReference>
<feature type="transmembrane region" description="Helical" evidence="1">
    <location>
        <begin position="42"/>
        <end position="64"/>
    </location>
</feature>
<feature type="domain" description="CAAX prenyl protease 2/Lysostaphin resistance protein A-like" evidence="2">
    <location>
        <begin position="78"/>
        <end position="166"/>
    </location>
</feature>
<dbReference type="GO" id="GO:0080120">
    <property type="term" value="P:CAAX-box protein maturation"/>
    <property type="evidence" value="ECO:0007669"/>
    <property type="project" value="UniProtKB-ARBA"/>
</dbReference>
<keyword evidence="4" id="KW-1185">Reference proteome</keyword>
<accession>A0A1T4MD86</accession>
<keyword evidence="1" id="KW-0812">Transmembrane</keyword>
<feature type="transmembrane region" description="Helical" evidence="1">
    <location>
        <begin position="131"/>
        <end position="148"/>
    </location>
</feature>
<dbReference type="PANTHER" id="PTHR36435">
    <property type="entry name" value="SLR1288 PROTEIN"/>
    <property type="match status" value="1"/>
</dbReference>
<dbReference type="InterPro" id="IPR003675">
    <property type="entry name" value="Rce1/LyrA-like_dom"/>
</dbReference>
<dbReference type="Proteomes" id="UP000189933">
    <property type="component" value="Unassembled WGS sequence"/>
</dbReference>
<dbReference type="OrthoDB" id="3429192at2"/>
<feature type="transmembrane region" description="Helical" evidence="1">
    <location>
        <begin position="105"/>
        <end position="125"/>
    </location>
</feature>
<evidence type="ECO:0000259" key="2">
    <source>
        <dbReference type="Pfam" id="PF02517"/>
    </source>
</evidence>
<sequence length="173" mass="20320">MKNYWQEMFNQQILWLFFLIILQLISKKRIKFFPTQGFRAKLGMIAVLSGLLIGQGMLWLAPYFPRQQSVEQLGLSTNWYWPALALIGLGPLVEEIFFRGLLGNFLLYRFSFWPAACGNGLIFAAFHGGGWLLLPFTLAGMVLFWLFYRERAIFYPWLAHTSWNLLVFFAYWQ</sequence>
<keyword evidence="1" id="KW-1133">Transmembrane helix</keyword>
<protein>
    <recommendedName>
        <fullName evidence="2">CAAX prenyl protease 2/Lysostaphin resistance protein A-like domain-containing protein</fullName>
    </recommendedName>
</protein>
<name>A0A1T4MD86_9FIRM</name>
<proteinExistence type="predicted"/>
<evidence type="ECO:0000256" key="1">
    <source>
        <dbReference type="SAM" id="Phobius"/>
    </source>
</evidence>
<evidence type="ECO:0000313" key="4">
    <source>
        <dbReference type="Proteomes" id="UP000189933"/>
    </source>
</evidence>
<dbReference type="InterPro" id="IPR052710">
    <property type="entry name" value="CAAX_protease"/>
</dbReference>
<gene>
    <name evidence="3" type="ORF">SAMN02745885_00515</name>
</gene>
<evidence type="ECO:0000313" key="3">
    <source>
        <dbReference type="EMBL" id="SJZ64989.1"/>
    </source>
</evidence>